<dbReference type="AlphaFoldDB" id="A0AA38WGQ9"/>
<evidence type="ECO:0000313" key="1">
    <source>
        <dbReference type="EMBL" id="KAJ9560542.1"/>
    </source>
</evidence>
<reference evidence="1" key="1">
    <citation type="submission" date="2023-03" db="EMBL/GenBank/DDBJ databases">
        <title>Chromosome-scale reference genome and RAD-based genetic map of yellow starthistle (Centaurea solstitialis) reveal putative structural variation and QTLs associated with invader traits.</title>
        <authorList>
            <person name="Reatini B."/>
            <person name="Cang F.A."/>
            <person name="Jiang Q."/>
            <person name="Mckibben M.T.W."/>
            <person name="Barker M.S."/>
            <person name="Rieseberg L.H."/>
            <person name="Dlugosch K.M."/>
        </authorList>
    </citation>
    <scope>NUCLEOTIDE SEQUENCE</scope>
    <source>
        <strain evidence="1">CAN-66</strain>
        <tissue evidence="1">Leaf</tissue>
    </source>
</reference>
<dbReference type="EMBL" id="JARYMX010000002">
    <property type="protein sequence ID" value="KAJ9560542.1"/>
    <property type="molecule type" value="Genomic_DNA"/>
</dbReference>
<protein>
    <submittedName>
        <fullName evidence="1">Uncharacterized protein</fullName>
    </submittedName>
</protein>
<dbReference type="PANTHER" id="PTHR47150">
    <property type="entry name" value="OS12G0169200 PROTEIN"/>
    <property type="match status" value="1"/>
</dbReference>
<gene>
    <name evidence="1" type="ORF">OSB04_005702</name>
</gene>
<organism evidence="1 2">
    <name type="scientific">Centaurea solstitialis</name>
    <name type="common">yellow star-thistle</name>
    <dbReference type="NCBI Taxonomy" id="347529"/>
    <lineage>
        <taxon>Eukaryota</taxon>
        <taxon>Viridiplantae</taxon>
        <taxon>Streptophyta</taxon>
        <taxon>Embryophyta</taxon>
        <taxon>Tracheophyta</taxon>
        <taxon>Spermatophyta</taxon>
        <taxon>Magnoliopsida</taxon>
        <taxon>eudicotyledons</taxon>
        <taxon>Gunneridae</taxon>
        <taxon>Pentapetalae</taxon>
        <taxon>asterids</taxon>
        <taxon>campanulids</taxon>
        <taxon>Asterales</taxon>
        <taxon>Asteraceae</taxon>
        <taxon>Carduoideae</taxon>
        <taxon>Cardueae</taxon>
        <taxon>Centaureinae</taxon>
        <taxon>Centaurea</taxon>
    </lineage>
</organism>
<accession>A0AA38WGQ9</accession>
<sequence>MAQPEYWNDSSSTDTDEEWEQDAQMFAMTFEQANASSSSIPCSKVPNIDRGRVEGNTRLIADYFSDNPTYPEEMFKRRFRMSRLLGFLWISSAQTDLRIISDLPKPRWFDIPHRLIKLIKPM</sequence>
<comment type="caution">
    <text evidence="1">The sequence shown here is derived from an EMBL/GenBank/DDBJ whole genome shotgun (WGS) entry which is preliminary data.</text>
</comment>
<evidence type="ECO:0000313" key="2">
    <source>
        <dbReference type="Proteomes" id="UP001172457"/>
    </source>
</evidence>
<name>A0AA38WGQ9_9ASTR</name>
<dbReference type="Proteomes" id="UP001172457">
    <property type="component" value="Chromosome 2"/>
</dbReference>
<dbReference type="PANTHER" id="PTHR47150:SF5">
    <property type="entry name" value="OS07G0546750 PROTEIN"/>
    <property type="match status" value="1"/>
</dbReference>
<proteinExistence type="predicted"/>
<keyword evidence="2" id="KW-1185">Reference proteome</keyword>